<keyword evidence="2" id="KW-1185">Reference proteome</keyword>
<evidence type="ECO:0000313" key="1">
    <source>
        <dbReference type="EMBL" id="KAJ8647390.1"/>
    </source>
</evidence>
<gene>
    <name evidence="1" type="ORF">MRB53_000413</name>
</gene>
<dbReference type="Proteomes" id="UP001234297">
    <property type="component" value="Chromosome 1"/>
</dbReference>
<dbReference type="EMBL" id="CM056809">
    <property type="protein sequence ID" value="KAJ8647390.1"/>
    <property type="molecule type" value="Genomic_DNA"/>
</dbReference>
<name>A0ACC2MPQ1_PERAE</name>
<proteinExistence type="predicted"/>
<protein>
    <submittedName>
        <fullName evidence="1">Uncharacterized protein</fullName>
    </submittedName>
</protein>
<accession>A0ACC2MPQ1</accession>
<sequence>MTTSSSPLRSKMSQTRHRSSGWAAFDLKHGQKQCSKPELEADPFPPILETTSAGVAGNLMRNHCQLTRPFSSVVQPSSDFPVLTSGSNIGMPVNNSNRRLNNLITEESSMTPTLAKLRQLHSWADDSLVEDILTTVNNDEEKASALLKAMVSSGSEDSKKKVQELSSVFENHLHNEKTELMNEADSLENQPSDCTAEVKLVPGHLFSIPIEPEWEEDDVYFRHRKEAIKMMRSASQHSRAASNAFLKGDHFASQQLSLKARGEWLAAEKLNAKAAKKILLIRNGKNDVWKLDLHGLHVSEAICALEEHLHRIETQMLMKRSASSDGLNTPQVGIVHSPSVECTGSALYMEAKTGKQQALSTPRQTILQVITGTGNHSRGQAALPTAVRSFLIEKGYRFEDARPGVFAVRPKFRNGSSPQS</sequence>
<evidence type="ECO:0000313" key="2">
    <source>
        <dbReference type="Proteomes" id="UP001234297"/>
    </source>
</evidence>
<organism evidence="1 2">
    <name type="scientific">Persea americana</name>
    <name type="common">Avocado</name>
    <dbReference type="NCBI Taxonomy" id="3435"/>
    <lineage>
        <taxon>Eukaryota</taxon>
        <taxon>Viridiplantae</taxon>
        <taxon>Streptophyta</taxon>
        <taxon>Embryophyta</taxon>
        <taxon>Tracheophyta</taxon>
        <taxon>Spermatophyta</taxon>
        <taxon>Magnoliopsida</taxon>
        <taxon>Magnoliidae</taxon>
        <taxon>Laurales</taxon>
        <taxon>Lauraceae</taxon>
        <taxon>Persea</taxon>
    </lineage>
</organism>
<comment type="caution">
    <text evidence="1">The sequence shown here is derived from an EMBL/GenBank/DDBJ whole genome shotgun (WGS) entry which is preliminary data.</text>
</comment>
<reference evidence="1 2" key="1">
    <citation type="journal article" date="2022" name="Hortic Res">
        <title>A haplotype resolved chromosomal level avocado genome allows analysis of novel avocado genes.</title>
        <authorList>
            <person name="Nath O."/>
            <person name="Fletcher S.J."/>
            <person name="Hayward A."/>
            <person name="Shaw L.M."/>
            <person name="Masouleh A.K."/>
            <person name="Furtado A."/>
            <person name="Henry R.J."/>
            <person name="Mitter N."/>
        </authorList>
    </citation>
    <scope>NUCLEOTIDE SEQUENCE [LARGE SCALE GENOMIC DNA]</scope>
    <source>
        <strain evidence="2">cv. Hass</strain>
    </source>
</reference>